<dbReference type="InterPro" id="IPR017871">
    <property type="entry name" value="ABC_transporter-like_CS"/>
</dbReference>
<dbReference type="PANTHER" id="PTHR19211">
    <property type="entry name" value="ATP-BINDING TRANSPORT PROTEIN-RELATED"/>
    <property type="match status" value="1"/>
</dbReference>
<evidence type="ECO:0000259" key="7">
    <source>
        <dbReference type="PROSITE" id="PS50893"/>
    </source>
</evidence>
<dbReference type="PROSITE" id="PS50893">
    <property type="entry name" value="ABC_TRANSPORTER_2"/>
    <property type="match status" value="2"/>
</dbReference>
<evidence type="ECO:0000313" key="9">
    <source>
        <dbReference type="Proteomes" id="UP000285301"/>
    </source>
</evidence>
<dbReference type="InterPro" id="IPR032781">
    <property type="entry name" value="ABC_tran_Xtn"/>
</dbReference>
<evidence type="ECO:0000313" key="8">
    <source>
        <dbReference type="EMBL" id="RWS05023.1"/>
    </source>
</evidence>
<keyword evidence="9" id="KW-1185">Reference proteome</keyword>
<evidence type="ECO:0000256" key="5">
    <source>
        <dbReference type="ARBA" id="ARBA00022990"/>
    </source>
</evidence>
<dbReference type="Pfam" id="PF26051">
    <property type="entry name" value="PWI_ABCF3"/>
    <property type="match status" value="1"/>
</dbReference>
<reference evidence="8 9" key="1">
    <citation type="journal article" date="2018" name="Gigascience">
        <title>Genomes of trombidid mites reveal novel predicted allergens and laterally-transferred genes associated with secondary metabolism.</title>
        <authorList>
            <person name="Dong X."/>
            <person name="Chaisiri K."/>
            <person name="Xia D."/>
            <person name="Armstrong S.D."/>
            <person name="Fang Y."/>
            <person name="Donnelly M.J."/>
            <person name="Kadowaki T."/>
            <person name="McGarry J.W."/>
            <person name="Darby A.C."/>
            <person name="Makepeace B.L."/>
        </authorList>
    </citation>
    <scope>NUCLEOTIDE SEQUENCE [LARGE SCALE GENOMIC DNA]</scope>
    <source>
        <strain evidence="8">UoL-WK</strain>
    </source>
</reference>
<dbReference type="InterPro" id="IPR003593">
    <property type="entry name" value="AAA+_ATPase"/>
</dbReference>
<keyword evidence="3" id="KW-0547">Nucleotide-binding</keyword>
<evidence type="ECO:0000256" key="6">
    <source>
        <dbReference type="SAM" id="Coils"/>
    </source>
</evidence>
<dbReference type="PROSITE" id="PS00211">
    <property type="entry name" value="ABC_TRANSPORTER_1"/>
    <property type="match status" value="2"/>
</dbReference>
<dbReference type="Gene3D" id="3.40.50.300">
    <property type="entry name" value="P-loop containing nucleotide triphosphate hydrolases"/>
    <property type="match status" value="2"/>
</dbReference>
<keyword evidence="6" id="KW-0175">Coiled coil</keyword>
<dbReference type="PANTHER" id="PTHR19211:SF117">
    <property type="entry name" value="ATP-BINDING CASSETTE SUB-FAMILY F MEMBER 3"/>
    <property type="match status" value="1"/>
</dbReference>
<protein>
    <submittedName>
        <fullName evidence="8">ATP-binding cassette sub-family F member 3-like protein</fullName>
    </submittedName>
</protein>
<dbReference type="Pfam" id="PF00005">
    <property type="entry name" value="ABC_tran"/>
    <property type="match status" value="2"/>
</dbReference>
<evidence type="ECO:0000256" key="1">
    <source>
        <dbReference type="ARBA" id="ARBA00011054"/>
    </source>
</evidence>
<dbReference type="FunFam" id="3.40.50.300:FF:000104">
    <property type="entry name" value="ATP-binding cassette sub-family F member 3"/>
    <property type="match status" value="1"/>
</dbReference>
<evidence type="ECO:0000256" key="4">
    <source>
        <dbReference type="ARBA" id="ARBA00022840"/>
    </source>
</evidence>
<evidence type="ECO:0000256" key="3">
    <source>
        <dbReference type="ARBA" id="ARBA00022741"/>
    </source>
</evidence>
<dbReference type="InterPro" id="IPR027417">
    <property type="entry name" value="P-loop_NTPase"/>
</dbReference>
<dbReference type="EMBL" id="NCKU01005092">
    <property type="protein sequence ID" value="RWS05023.1"/>
    <property type="molecule type" value="Genomic_DNA"/>
</dbReference>
<dbReference type="CDD" id="cd03221">
    <property type="entry name" value="ABCF_EF-3"/>
    <property type="match status" value="2"/>
</dbReference>
<proteinExistence type="inferred from homology"/>
<dbReference type="SUPFAM" id="SSF52540">
    <property type="entry name" value="P-loop containing nucleoside triphosphate hydrolases"/>
    <property type="match status" value="2"/>
</dbReference>
<organism evidence="8 9">
    <name type="scientific">Dinothrombium tinctorium</name>
    <dbReference type="NCBI Taxonomy" id="1965070"/>
    <lineage>
        <taxon>Eukaryota</taxon>
        <taxon>Metazoa</taxon>
        <taxon>Ecdysozoa</taxon>
        <taxon>Arthropoda</taxon>
        <taxon>Chelicerata</taxon>
        <taxon>Arachnida</taxon>
        <taxon>Acari</taxon>
        <taxon>Acariformes</taxon>
        <taxon>Trombidiformes</taxon>
        <taxon>Prostigmata</taxon>
        <taxon>Anystina</taxon>
        <taxon>Parasitengona</taxon>
        <taxon>Trombidioidea</taxon>
        <taxon>Trombidiidae</taxon>
        <taxon>Dinothrombium</taxon>
    </lineage>
</organism>
<dbReference type="InterPro" id="IPR058770">
    <property type="entry name" value="PWI_ABCF3"/>
</dbReference>
<comment type="caution">
    <text evidence="8">The sequence shown here is derived from an EMBL/GenBank/DDBJ whole genome shotgun (WGS) entry which is preliminary data.</text>
</comment>
<accession>A0A3S3NLG9</accession>
<sequence>MSNCALSEVICEHFPAVDDYISQYITSILNENSDEIETHEDVFNCLQDVFEEFVKTECKTHDEIINICRKLLSCLKGTEANDFVKEGQKKLEAPITLGDMAKDMSSNIDQIASIWNPSKDLVTQVDQKKLEKAEAKIRSKQEKRVALESQSEEGNVYETQEASVSQMLSRRDVKMDETGKSKDIKLENFDIAFGSKLLLKNANVTLTYGQRYGLIGRNGIGKSTLLKALSNGSLRIPSHIRILHVEQEVVGDETSALQAVLQCDTQRQSLLDEEKELLKAKDNEASARLQEVYRQLTAIEADRAPARAAEILNGLGFTSEMQSRPTKEFSGGWRMRIALARALFSKPDLLLLDEPTNMLDIKAIIWLETYLIQSWTSTLLVVSHDRSFLNSVPTNILHFHNYQIDSYRGNYDNFVKTMTEKHKNQQREYEAQVEFRKHVQEFIDKFRYNAKRASLVQSKIKMLEKLPELKPIEKESKVAFKFPDSEPLAGAPILQLDEVSFAYTKNEFILENISLNANQSSRICIVGDNGSGKTTLLKLLTGDLSPTKGTYHVHRNLKIGYFTQHHVDQLVMNQSSLEFLAKKFPGKSVEHYRTYLGRFGVSGDLSLQPLSSLSGGQKSRVALASMSMLNPGMLILDEPTNHLDVETVDALAQALNTYKGGVILVSHDQQLIKMVCKELWLVKNKNVITLSGGFEEYKKAVESELQSFAK</sequence>
<dbReference type="STRING" id="1965070.A0A3S3NLG9"/>
<evidence type="ECO:0000256" key="2">
    <source>
        <dbReference type="ARBA" id="ARBA00022737"/>
    </source>
</evidence>
<keyword evidence="2" id="KW-0677">Repeat</keyword>
<dbReference type="GO" id="GO:0005524">
    <property type="term" value="F:ATP binding"/>
    <property type="evidence" value="ECO:0007669"/>
    <property type="project" value="UniProtKB-KW"/>
</dbReference>
<dbReference type="GO" id="GO:0016887">
    <property type="term" value="F:ATP hydrolysis activity"/>
    <property type="evidence" value="ECO:0007669"/>
    <property type="project" value="InterPro"/>
</dbReference>
<keyword evidence="5" id="KW-0007">Acetylation</keyword>
<feature type="domain" description="ABC transporter" evidence="7">
    <location>
        <begin position="184"/>
        <end position="426"/>
    </location>
</feature>
<dbReference type="AlphaFoldDB" id="A0A3S3NLG9"/>
<gene>
    <name evidence="8" type="ORF">B4U79_06921</name>
</gene>
<dbReference type="InterPro" id="IPR050611">
    <property type="entry name" value="ABCF"/>
</dbReference>
<feature type="domain" description="ABC transporter" evidence="7">
    <location>
        <begin position="494"/>
        <end position="709"/>
    </location>
</feature>
<dbReference type="InterPro" id="IPR003439">
    <property type="entry name" value="ABC_transporter-like_ATP-bd"/>
</dbReference>
<dbReference type="Proteomes" id="UP000285301">
    <property type="component" value="Unassembled WGS sequence"/>
</dbReference>
<dbReference type="FunFam" id="3.40.50.300:FF:001135">
    <property type="entry name" value="ABC transporter F family member 3"/>
    <property type="match status" value="1"/>
</dbReference>
<name>A0A3S3NLG9_9ACAR</name>
<feature type="coiled-coil region" evidence="6">
    <location>
        <begin position="123"/>
        <end position="150"/>
    </location>
</feature>
<keyword evidence="4 8" id="KW-0067">ATP-binding</keyword>
<dbReference type="SMART" id="SM00382">
    <property type="entry name" value="AAA"/>
    <property type="match status" value="2"/>
</dbReference>
<dbReference type="OrthoDB" id="2110130at2759"/>
<dbReference type="Pfam" id="PF12848">
    <property type="entry name" value="ABC_tran_Xtn"/>
    <property type="match status" value="1"/>
</dbReference>
<comment type="similarity">
    <text evidence="1">Belongs to the ABC transporter superfamily. ABCF family. EF3 subfamily.</text>
</comment>